<dbReference type="PANTHER" id="PTHR30576:SF0">
    <property type="entry name" value="UNDECAPRENYL-PHOSPHATE N-ACETYLGALACTOSAMINYL 1-PHOSPHATE TRANSFERASE-RELATED"/>
    <property type="match status" value="1"/>
</dbReference>
<dbReference type="OrthoDB" id="9808602at2"/>
<keyword evidence="4" id="KW-0808">Transferase</keyword>
<keyword evidence="2" id="KW-0472">Membrane</keyword>
<evidence type="ECO:0000256" key="2">
    <source>
        <dbReference type="SAM" id="Phobius"/>
    </source>
</evidence>
<keyword evidence="2" id="KW-0812">Transmembrane</keyword>
<dbReference type="EMBL" id="RBVX01000052">
    <property type="protein sequence ID" value="RSL29762.1"/>
    <property type="molecule type" value="Genomic_DNA"/>
</dbReference>
<protein>
    <submittedName>
        <fullName evidence="4">Sugar transferase</fullName>
    </submittedName>
</protein>
<keyword evidence="5" id="KW-1185">Reference proteome</keyword>
<evidence type="ECO:0000256" key="1">
    <source>
        <dbReference type="ARBA" id="ARBA00006464"/>
    </source>
</evidence>
<evidence type="ECO:0000259" key="3">
    <source>
        <dbReference type="Pfam" id="PF02397"/>
    </source>
</evidence>
<dbReference type="InterPro" id="IPR003362">
    <property type="entry name" value="Bact_transf"/>
</dbReference>
<dbReference type="Pfam" id="PF02397">
    <property type="entry name" value="Bac_transf"/>
    <property type="match status" value="1"/>
</dbReference>
<dbReference type="RefSeq" id="WP_125561885.1">
    <property type="nucleotide sequence ID" value="NZ_RBVX01000052.1"/>
</dbReference>
<comment type="similarity">
    <text evidence="1">Belongs to the bacterial sugar transferase family.</text>
</comment>
<reference evidence="4 5" key="1">
    <citation type="submission" date="2018-10" db="EMBL/GenBank/DDBJ databases">
        <title>Draft genome sequence of Bacillus salarius IM0101, isolated from a hypersaline soil in Inner Mongolia, China.</title>
        <authorList>
            <person name="Yamprayoonswat W."/>
            <person name="Boonvisut S."/>
            <person name="Jumpathong W."/>
            <person name="Sittihan S."/>
            <person name="Ruangsuj P."/>
            <person name="Wanthongcharoen S."/>
            <person name="Thongpramul N."/>
            <person name="Pimmason S."/>
            <person name="Yu B."/>
            <person name="Yasawong M."/>
        </authorList>
    </citation>
    <scope>NUCLEOTIDE SEQUENCE [LARGE SCALE GENOMIC DNA]</scope>
    <source>
        <strain evidence="4 5">IM0101</strain>
    </source>
</reference>
<organism evidence="4 5">
    <name type="scientific">Salibacterium salarium</name>
    <dbReference type="NCBI Taxonomy" id="284579"/>
    <lineage>
        <taxon>Bacteria</taxon>
        <taxon>Bacillati</taxon>
        <taxon>Bacillota</taxon>
        <taxon>Bacilli</taxon>
        <taxon>Bacillales</taxon>
        <taxon>Bacillaceae</taxon>
    </lineage>
</organism>
<accession>A0A428MUF9</accession>
<gene>
    <name evidence="4" type="ORF">D7Z54_29460</name>
</gene>
<dbReference type="Proteomes" id="UP000275076">
    <property type="component" value="Unassembled WGS sequence"/>
</dbReference>
<evidence type="ECO:0000313" key="5">
    <source>
        <dbReference type="Proteomes" id="UP000275076"/>
    </source>
</evidence>
<dbReference type="AlphaFoldDB" id="A0A428MUF9"/>
<sequence>MITRKKEAYIIDEYAVSIEKISDVKNDGATTKLLAYQHLKRFYDIVLSILGLIVAFPILIPFLIFIPLETPGNPFFSQERVGRNGKYFNLYKLRSMGINAEKNGAQWAQTNDPRVTKIGAFIRKTRIDEIPQLFNVLKGDMSLIGPRPERPVFTAQFNEEIPGFINRLSVKPGLTGWAQVNGGYDITPGEKFKLDLHYIKNQGLVMDIVILIKTVKVICTGSGAR</sequence>
<evidence type="ECO:0000313" key="4">
    <source>
        <dbReference type="EMBL" id="RSL29762.1"/>
    </source>
</evidence>
<proteinExistence type="inferred from homology"/>
<name>A0A428MUF9_9BACI</name>
<feature type="transmembrane region" description="Helical" evidence="2">
    <location>
        <begin position="42"/>
        <end position="68"/>
    </location>
</feature>
<dbReference type="PANTHER" id="PTHR30576">
    <property type="entry name" value="COLANIC BIOSYNTHESIS UDP-GLUCOSE LIPID CARRIER TRANSFERASE"/>
    <property type="match status" value="1"/>
</dbReference>
<feature type="domain" description="Bacterial sugar transferase" evidence="3">
    <location>
        <begin position="40"/>
        <end position="219"/>
    </location>
</feature>
<keyword evidence="2" id="KW-1133">Transmembrane helix</keyword>
<dbReference type="GO" id="GO:0016780">
    <property type="term" value="F:phosphotransferase activity, for other substituted phosphate groups"/>
    <property type="evidence" value="ECO:0007669"/>
    <property type="project" value="TreeGrafter"/>
</dbReference>
<comment type="caution">
    <text evidence="4">The sequence shown here is derived from an EMBL/GenBank/DDBJ whole genome shotgun (WGS) entry which is preliminary data.</text>
</comment>